<sequence>MNQLTTNAAIGQWFVKKRVISRAGRGLILCDDNNHWDVDIVSSGWRVQLLGKCEGHQEEPKP</sequence>
<comment type="caution">
    <text evidence="1">The sequence shown here is derived from an EMBL/GenBank/DDBJ whole genome shotgun (WGS) entry which is preliminary data.</text>
</comment>
<protein>
    <submittedName>
        <fullName evidence="1">Uncharacterized protein</fullName>
    </submittedName>
</protein>
<name>A0A0F8YIW0_9ZZZZ</name>
<accession>A0A0F8YIW0</accession>
<dbReference type="EMBL" id="LAZR01069286">
    <property type="protein sequence ID" value="KKK48006.1"/>
    <property type="molecule type" value="Genomic_DNA"/>
</dbReference>
<evidence type="ECO:0000313" key="1">
    <source>
        <dbReference type="EMBL" id="KKK48006.1"/>
    </source>
</evidence>
<gene>
    <name evidence="1" type="ORF">LCGC14_3149460</name>
</gene>
<dbReference type="AlphaFoldDB" id="A0A0F8YIW0"/>
<proteinExistence type="predicted"/>
<reference evidence="1" key="1">
    <citation type="journal article" date="2015" name="Nature">
        <title>Complex archaea that bridge the gap between prokaryotes and eukaryotes.</title>
        <authorList>
            <person name="Spang A."/>
            <person name="Saw J.H."/>
            <person name="Jorgensen S.L."/>
            <person name="Zaremba-Niedzwiedzka K."/>
            <person name="Martijn J."/>
            <person name="Lind A.E."/>
            <person name="van Eijk R."/>
            <person name="Schleper C."/>
            <person name="Guy L."/>
            <person name="Ettema T.J."/>
        </authorList>
    </citation>
    <scope>NUCLEOTIDE SEQUENCE</scope>
</reference>
<organism evidence="1">
    <name type="scientific">marine sediment metagenome</name>
    <dbReference type="NCBI Taxonomy" id="412755"/>
    <lineage>
        <taxon>unclassified sequences</taxon>
        <taxon>metagenomes</taxon>
        <taxon>ecological metagenomes</taxon>
    </lineage>
</organism>